<accession>A0A2I1CI37</accession>
<name>A0A2I1CI37_ASPN1</name>
<sequence>MAPCISFGEEYAKLMSRNPEGIYLSIPQRFSKLRPGSIGYFAKHGEWNEVTDLSQEGRAQKDGFTPINRAFDCEEAHGGHVEDQIFGKRVRELF</sequence>
<dbReference type="EMBL" id="MSZS01000002">
    <property type="protein sequence ID" value="PKX97288.1"/>
    <property type="molecule type" value="Genomic_DNA"/>
</dbReference>
<evidence type="ECO:0000313" key="1">
    <source>
        <dbReference type="EMBL" id="PKX97288.1"/>
    </source>
</evidence>
<dbReference type="Proteomes" id="UP000234474">
    <property type="component" value="Unassembled WGS sequence"/>
</dbReference>
<organism evidence="1 2">
    <name type="scientific">Aspergillus novofumigatus (strain IBT 16806)</name>
    <dbReference type="NCBI Taxonomy" id="1392255"/>
    <lineage>
        <taxon>Eukaryota</taxon>
        <taxon>Fungi</taxon>
        <taxon>Dikarya</taxon>
        <taxon>Ascomycota</taxon>
        <taxon>Pezizomycotina</taxon>
        <taxon>Eurotiomycetes</taxon>
        <taxon>Eurotiomycetidae</taxon>
        <taxon>Eurotiales</taxon>
        <taxon>Aspergillaceae</taxon>
        <taxon>Aspergillus</taxon>
        <taxon>Aspergillus subgen. Fumigati</taxon>
    </lineage>
</organism>
<dbReference type="RefSeq" id="XP_024685883.1">
    <property type="nucleotide sequence ID" value="XM_024826705.1"/>
</dbReference>
<gene>
    <name evidence="1" type="ORF">P174DRAFT_439081</name>
</gene>
<evidence type="ECO:0000313" key="2">
    <source>
        <dbReference type="Proteomes" id="UP000234474"/>
    </source>
</evidence>
<protein>
    <submittedName>
        <fullName evidence="1">Uncharacterized protein</fullName>
    </submittedName>
</protein>
<proteinExistence type="predicted"/>
<comment type="caution">
    <text evidence="1">The sequence shown here is derived from an EMBL/GenBank/DDBJ whole genome shotgun (WGS) entry which is preliminary data.</text>
</comment>
<dbReference type="OrthoDB" id="2883672at2759"/>
<dbReference type="AlphaFoldDB" id="A0A2I1CI37"/>
<dbReference type="VEuPathDB" id="FungiDB:P174DRAFT_439081"/>
<dbReference type="GeneID" id="36534030"/>
<keyword evidence="2" id="KW-1185">Reference proteome</keyword>
<reference evidence="2" key="1">
    <citation type="journal article" date="2018" name="Proc. Natl. Acad. Sci. U.S.A.">
        <title>Linking secondary metabolites to gene clusters through genome sequencing of six diverse Aspergillus species.</title>
        <authorList>
            <person name="Kaerboelling I."/>
            <person name="Vesth T.C."/>
            <person name="Frisvad J.C."/>
            <person name="Nybo J.L."/>
            <person name="Theobald S."/>
            <person name="Kuo A."/>
            <person name="Bowyer P."/>
            <person name="Matsuda Y."/>
            <person name="Mondo S."/>
            <person name="Lyhne E.K."/>
            <person name="Kogle M.E."/>
            <person name="Clum A."/>
            <person name="Lipzen A."/>
            <person name="Salamov A."/>
            <person name="Ngan C.Y."/>
            <person name="Daum C."/>
            <person name="Chiniquy J."/>
            <person name="Barry K."/>
            <person name="LaButti K."/>
            <person name="Haridas S."/>
            <person name="Simmons B.A."/>
            <person name="Magnuson J.K."/>
            <person name="Mortensen U.H."/>
            <person name="Larsen T.O."/>
            <person name="Grigoriev I.V."/>
            <person name="Baker S.E."/>
            <person name="Andersen M.R."/>
        </authorList>
    </citation>
    <scope>NUCLEOTIDE SEQUENCE [LARGE SCALE GENOMIC DNA]</scope>
    <source>
        <strain evidence="2">IBT 16806</strain>
    </source>
</reference>